<proteinExistence type="inferred from homology"/>
<keyword evidence="3" id="KW-0238">DNA-binding</keyword>
<reference evidence="7" key="1">
    <citation type="submission" date="2018-09" db="EMBL/GenBank/DDBJ databases">
        <authorList>
            <person name="Zhu H."/>
        </authorList>
    </citation>
    <scope>NUCLEOTIDE SEQUENCE [LARGE SCALE GENOMIC DNA]</scope>
    <source>
        <strain evidence="7">K1S02-23</strain>
    </source>
</reference>
<dbReference type="InterPro" id="IPR000847">
    <property type="entry name" value="LysR_HTH_N"/>
</dbReference>
<accession>A0A3A3G1D9</accession>
<dbReference type="SUPFAM" id="SSF46785">
    <property type="entry name" value="Winged helix' DNA-binding domain"/>
    <property type="match status" value="1"/>
</dbReference>
<sequence length="302" mass="33672">MHSIDLRLLAVFDEIYKTGSVSAAADALELGQPAVSVALSKLRHHFGDQLFVRTSAGMEPTPFAERLASPVHAVIEALDVVLDQHNEFDPRTSSRTFRICMTDLSQPVLLPGLLKKLRASAPEIHIEVLPLTEDTARRLQTGEADLALGFLPQLEAGFYQQVLFRQNFVCIAGSHHPRIGDQLTLAQFEAEDHATITSSGSAPLIIDREIARQGIKRRITLKISSFLGAALVVEHTDLIVTIPKRLGDMLRDRGAYRIFPVPFPLPEYEVKQLWHERYHNDPGNRWLRAVISELLSELKPAA</sequence>
<dbReference type="Pfam" id="PF00126">
    <property type="entry name" value="HTH_1"/>
    <property type="match status" value="1"/>
</dbReference>
<dbReference type="Gene3D" id="1.10.10.10">
    <property type="entry name" value="Winged helix-like DNA-binding domain superfamily/Winged helix DNA-binding domain"/>
    <property type="match status" value="1"/>
</dbReference>
<organism evidence="6 7">
    <name type="scientific">Noviherbaspirillum sedimenti</name>
    <dbReference type="NCBI Taxonomy" id="2320865"/>
    <lineage>
        <taxon>Bacteria</taxon>
        <taxon>Pseudomonadati</taxon>
        <taxon>Pseudomonadota</taxon>
        <taxon>Betaproteobacteria</taxon>
        <taxon>Burkholderiales</taxon>
        <taxon>Oxalobacteraceae</taxon>
        <taxon>Noviherbaspirillum</taxon>
    </lineage>
</organism>
<comment type="similarity">
    <text evidence="1">Belongs to the LysR transcriptional regulatory family.</text>
</comment>
<dbReference type="InterPro" id="IPR036388">
    <property type="entry name" value="WH-like_DNA-bd_sf"/>
</dbReference>
<feature type="domain" description="HTH lysR-type" evidence="5">
    <location>
        <begin position="4"/>
        <end position="61"/>
    </location>
</feature>
<dbReference type="InterPro" id="IPR005119">
    <property type="entry name" value="LysR_subst-bd"/>
</dbReference>
<evidence type="ECO:0000256" key="1">
    <source>
        <dbReference type="ARBA" id="ARBA00009437"/>
    </source>
</evidence>
<dbReference type="Gene3D" id="3.40.190.10">
    <property type="entry name" value="Periplasmic binding protein-like II"/>
    <property type="match status" value="2"/>
</dbReference>
<dbReference type="GO" id="GO:0003700">
    <property type="term" value="F:DNA-binding transcription factor activity"/>
    <property type="evidence" value="ECO:0007669"/>
    <property type="project" value="InterPro"/>
</dbReference>
<name>A0A3A3G1D9_9BURK</name>
<dbReference type="InterPro" id="IPR050389">
    <property type="entry name" value="LysR-type_TF"/>
</dbReference>
<dbReference type="AlphaFoldDB" id="A0A3A3G1D9"/>
<evidence type="ECO:0000313" key="6">
    <source>
        <dbReference type="EMBL" id="RJG02288.1"/>
    </source>
</evidence>
<keyword evidence="7" id="KW-1185">Reference proteome</keyword>
<keyword evidence="2" id="KW-0805">Transcription regulation</keyword>
<evidence type="ECO:0000256" key="2">
    <source>
        <dbReference type="ARBA" id="ARBA00023015"/>
    </source>
</evidence>
<dbReference type="CDD" id="cd08459">
    <property type="entry name" value="PBP2_DntR_NahR_LinR_like"/>
    <property type="match status" value="1"/>
</dbReference>
<evidence type="ECO:0000256" key="3">
    <source>
        <dbReference type="ARBA" id="ARBA00023125"/>
    </source>
</evidence>
<dbReference type="Proteomes" id="UP000266327">
    <property type="component" value="Unassembled WGS sequence"/>
</dbReference>
<gene>
    <name evidence="6" type="ORF">D3878_12460</name>
</gene>
<dbReference type="PANTHER" id="PTHR30118">
    <property type="entry name" value="HTH-TYPE TRANSCRIPTIONAL REGULATOR LEUO-RELATED"/>
    <property type="match status" value="1"/>
</dbReference>
<dbReference type="EMBL" id="QYUQ01000002">
    <property type="protein sequence ID" value="RJG02288.1"/>
    <property type="molecule type" value="Genomic_DNA"/>
</dbReference>
<evidence type="ECO:0000259" key="5">
    <source>
        <dbReference type="PROSITE" id="PS50931"/>
    </source>
</evidence>
<dbReference type="SUPFAM" id="SSF53850">
    <property type="entry name" value="Periplasmic binding protein-like II"/>
    <property type="match status" value="1"/>
</dbReference>
<keyword evidence="4" id="KW-0804">Transcription</keyword>
<dbReference type="RefSeq" id="WP_119785793.1">
    <property type="nucleotide sequence ID" value="NZ_QYUQ01000002.1"/>
</dbReference>
<dbReference type="PANTHER" id="PTHR30118:SF15">
    <property type="entry name" value="TRANSCRIPTIONAL REGULATORY PROTEIN"/>
    <property type="match status" value="1"/>
</dbReference>
<dbReference type="OrthoDB" id="8583877at2"/>
<comment type="caution">
    <text evidence="6">The sequence shown here is derived from an EMBL/GenBank/DDBJ whole genome shotgun (WGS) entry which is preliminary data.</text>
</comment>
<dbReference type="PRINTS" id="PR00039">
    <property type="entry name" value="HTHLYSR"/>
</dbReference>
<evidence type="ECO:0000313" key="7">
    <source>
        <dbReference type="Proteomes" id="UP000266327"/>
    </source>
</evidence>
<dbReference type="GO" id="GO:0003677">
    <property type="term" value="F:DNA binding"/>
    <property type="evidence" value="ECO:0007669"/>
    <property type="project" value="UniProtKB-KW"/>
</dbReference>
<evidence type="ECO:0000256" key="4">
    <source>
        <dbReference type="ARBA" id="ARBA00023163"/>
    </source>
</evidence>
<protein>
    <submittedName>
        <fullName evidence="6">LysR family transcriptional regulator</fullName>
    </submittedName>
</protein>
<dbReference type="InterPro" id="IPR036390">
    <property type="entry name" value="WH_DNA-bd_sf"/>
</dbReference>
<dbReference type="Pfam" id="PF03466">
    <property type="entry name" value="LysR_substrate"/>
    <property type="match status" value="1"/>
</dbReference>
<dbReference type="PROSITE" id="PS50931">
    <property type="entry name" value="HTH_LYSR"/>
    <property type="match status" value="1"/>
</dbReference>